<dbReference type="PhylomeDB" id="A7TQ54"/>
<keyword evidence="5" id="KW-0812">Transmembrane</keyword>
<dbReference type="GeneID" id="5543672"/>
<dbReference type="STRING" id="436907.A7TQ54"/>
<dbReference type="PANTHER" id="PTHR10434:SF11">
    <property type="entry name" value="1-ACYL-SN-GLYCEROL-3-PHOSPHATE ACYLTRANSFERASE"/>
    <property type="match status" value="1"/>
</dbReference>
<dbReference type="OMA" id="SKCTIQP"/>
<feature type="transmembrane region" description="Helical" evidence="5">
    <location>
        <begin position="6"/>
        <end position="31"/>
    </location>
</feature>
<dbReference type="GO" id="GO:0003841">
    <property type="term" value="F:1-acylglycerol-3-phosphate O-acyltransferase activity"/>
    <property type="evidence" value="ECO:0007669"/>
    <property type="project" value="UniProtKB-UniRule"/>
</dbReference>
<evidence type="ECO:0000259" key="6">
    <source>
        <dbReference type="SMART" id="SM00563"/>
    </source>
</evidence>
<gene>
    <name evidence="7" type="ORF">Kpol_483p2</name>
</gene>
<dbReference type="SMART" id="SM00563">
    <property type="entry name" value="PlsC"/>
    <property type="match status" value="1"/>
</dbReference>
<feature type="domain" description="Phospholipid/glycerol acyltransferase" evidence="6">
    <location>
        <begin position="73"/>
        <end position="190"/>
    </location>
</feature>
<dbReference type="GO" id="GO:0016020">
    <property type="term" value="C:membrane"/>
    <property type="evidence" value="ECO:0007669"/>
    <property type="project" value="InterPro"/>
</dbReference>
<keyword evidence="8" id="KW-1185">Reference proteome</keyword>
<proteinExistence type="inferred from homology"/>
<dbReference type="InParanoid" id="A7TQ54"/>
<keyword evidence="4" id="KW-0594">Phospholipid biosynthesis</keyword>
<dbReference type="GO" id="GO:0005783">
    <property type="term" value="C:endoplasmic reticulum"/>
    <property type="evidence" value="ECO:0007669"/>
    <property type="project" value="TreeGrafter"/>
</dbReference>
<keyword evidence="4" id="KW-0444">Lipid biosynthesis</keyword>
<dbReference type="Pfam" id="PF01553">
    <property type="entry name" value="Acyltransferase"/>
    <property type="match status" value="1"/>
</dbReference>
<dbReference type="OrthoDB" id="202234at2759"/>
<dbReference type="EC" id="2.3.1.51" evidence="4"/>
<protein>
    <recommendedName>
        <fullName evidence="4">1-acyl-sn-glycerol-3-phosphate acyltransferase</fullName>
        <ecNumber evidence="4">2.3.1.51</ecNumber>
    </recommendedName>
</protein>
<dbReference type="NCBIfam" id="TIGR00530">
    <property type="entry name" value="AGP_acyltrn"/>
    <property type="match status" value="1"/>
</dbReference>
<name>A7TQ54_VANPO</name>
<dbReference type="EMBL" id="DS480453">
    <property type="protein sequence ID" value="EDO15583.1"/>
    <property type="molecule type" value="Genomic_DNA"/>
</dbReference>
<evidence type="ECO:0000256" key="5">
    <source>
        <dbReference type="SAM" id="Phobius"/>
    </source>
</evidence>
<comment type="similarity">
    <text evidence="1 4">Belongs to the 1-acyl-sn-glycerol-3-phosphate acyltransferase family.</text>
</comment>
<dbReference type="eggNOG" id="KOG2848">
    <property type="taxonomic scope" value="Eukaryota"/>
</dbReference>
<reference evidence="7 8" key="1">
    <citation type="journal article" date="2007" name="Proc. Natl. Acad. Sci. U.S.A.">
        <title>Independent sorting-out of thousands of duplicated gene pairs in two yeast species descended from a whole-genome duplication.</title>
        <authorList>
            <person name="Scannell D.R."/>
            <person name="Frank A.C."/>
            <person name="Conant G.C."/>
            <person name="Byrne K.P."/>
            <person name="Woolfit M."/>
            <person name="Wolfe K.H."/>
        </authorList>
    </citation>
    <scope>NUCLEOTIDE SEQUENCE [LARGE SCALE GENOMIC DNA]</scope>
    <source>
        <strain evidence="8">ATCC 22028 / DSM 70294 / BCRC 21397 / CBS 2163 / NBRC 10782 / NRRL Y-8283 / UCD 57-17</strain>
    </source>
</reference>
<dbReference type="KEGG" id="vpo:Kpol_483p2"/>
<dbReference type="InterPro" id="IPR002123">
    <property type="entry name" value="Plipid/glycerol_acylTrfase"/>
</dbReference>
<keyword evidence="3 4" id="KW-0012">Acyltransferase</keyword>
<keyword evidence="4" id="KW-0443">Lipid metabolism</keyword>
<dbReference type="CDD" id="cd07989">
    <property type="entry name" value="LPLAT_AGPAT-like"/>
    <property type="match status" value="1"/>
</dbReference>
<keyword evidence="5" id="KW-1133">Transmembrane helix</keyword>
<comment type="catalytic activity">
    <reaction evidence="4">
        <text>a 1-acyl-sn-glycero-3-phosphate + an acyl-CoA = a 1,2-diacyl-sn-glycero-3-phosphate + CoA</text>
        <dbReference type="Rhea" id="RHEA:19709"/>
        <dbReference type="ChEBI" id="CHEBI:57287"/>
        <dbReference type="ChEBI" id="CHEBI:57970"/>
        <dbReference type="ChEBI" id="CHEBI:58342"/>
        <dbReference type="ChEBI" id="CHEBI:58608"/>
        <dbReference type="EC" id="2.3.1.51"/>
    </reaction>
</comment>
<dbReference type="SUPFAM" id="SSF69593">
    <property type="entry name" value="Glycerol-3-phosphate (1)-acyltransferase"/>
    <property type="match status" value="1"/>
</dbReference>
<dbReference type="FunCoup" id="A7TQ54">
    <property type="interactions" value="304"/>
</dbReference>
<sequence length="264" mass="29932">MHSALYYLRVVYSVVILVIAALYGVVASMLCTILNKSEYSQYVCARFYYSVMKYFFGIDVKVINEHYLRNLPFIAVSNHQSTLDILMLGKCFPPGCTITAKKSLSYIPVFGWFMIASGTYFIERTNREKSVKTLNRGLQDVKDKKRGLWIFPEGTRSYTTDLTMLPFKKGAFHLAQQGGIPILPIVVSNTSTLMSPKWGVFNRGCITVKVLEPIPTENLKPEDVSEFAETVREKMIKELKENVGYSDYVNDTSIPPGIEDKKTN</sequence>
<comment type="domain">
    <text evidence="4">The HXXXXD motif is essential for acyltransferase activity and may constitute the binding site for the phosphate moiety of the glycerol-3-phosphate.</text>
</comment>
<evidence type="ECO:0000313" key="8">
    <source>
        <dbReference type="Proteomes" id="UP000000267"/>
    </source>
</evidence>
<dbReference type="InterPro" id="IPR004552">
    <property type="entry name" value="AGP_acyltrans"/>
</dbReference>
<keyword evidence="2 4" id="KW-0808">Transferase</keyword>
<accession>A7TQ54</accession>
<dbReference type="AlphaFoldDB" id="A7TQ54"/>
<evidence type="ECO:0000256" key="4">
    <source>
        <dbReference type="RuleBase" id="RU361267"/>
    </source>
</evidence>
<dbReference type="Proteomes" id="UP000000267">
    <property type="component" value="Unassembled WGS sequence"/>
</dbReference>
<evidence type="ECO:0000256" key="3">
    <source>
        <dbReference type="ARBA" id="ARBA00023315"/>
    </source>
</evidence>
<evidence type="ECO:0000313" key="7">
    <source>
        <dbReference type="EMBL" id="EDO15583.1"/>
    </source>
</evidence>
<dbReference type="HOGENOM" id="CLU_027938_10_0_1"/>
<evidence type="ECO:0000256" key="2">
    <source>
        <dbReference type="ARBA" id="ARBA00022679"/>
    </source>
</evidence>
<dbReference type="PANTHER" id="PTHR10434">
    <property type="entry name" value="1-ACYL-SN-GLYCEROL-3-PHOSPHATE ACYLTRANSFERASE"/>
    <property type="match status" value="1"/>
</dbReference>
<organism evidence="8">
    <name type="scientific">Vanderwaltozyma polyspora (strain ATCC 22028 / DSM 70294 / BCRC 21397 / CBS 2163 / NBRC 10782 / NRRL Y-8283 / UCD 57-17)</name>
    <name type="common">Kluyveromyces polysporus</name>
    <dbReference type="NCBI Taxonomy" id="436907"/>
    <lineage>
        <taxon>Eukaryota</taxon>
        <taxon>Fungi</taxon>
        <taxon>Dikarya</taxon>
        <taxon>Ascomycota</taxon>
        <taxon>Saccharomycotina</taxon>
        <taxon>Saccharomycetes</taxon>
        <taxon>Saccharomycetales</taxon>
        <taxon>Saccharomycetaceae</taxon>
        <taxon>Vanderwaltozyma</taxon>
    </lineage>
</organism>
<dbReference type="RefSeq" id="XP_001643441.1">
    <property type="nucleotide sequence ID" value="XM_001643391.1"/>
</dbReference>
<evidence type="ECO:0000256" key="1">
    <source>
        <dbReference type="ARBA" id="ARBA00008655"/>
    </source>
</evidence>
<keyword evidence="5" id="KW-0472">Membrane</keyword>
<dbReference type="GO" id="GO:0006654">
    <property type="term" value="P:phosphatidic acid biosynthetic process"/>
    <property type="evidence" value="ECO:0007669"/>
    <property type="project" value="TreeGrafter"/>
</dbReference>
<keyword evidence="4" id="KW-1208">Phospholipid metabolism</keyword>